<evidence type="ECO:0000313" key="5">
    <source>
        <dbReference type="Proteomes" id="UP000619260"/>
    </source>
</evidence>
<dbReference type="PANTHER" id="PTHR43976:SF16">
    <property type="entry name" value="SHORT-CHAIN DEHYDROGENASE_REDUCTASE FAMILY PROTEIN"/>
    <property type="match status" value="1"/>
</dbReference>
<dbReference type="PRINTS" id="PR00081">
    <property type="entry name" value="GDHRDH"/>
</dbReference>
<reference evidence="4" key="1">
    <citation type="submission" date="2021-01" db="EMBL/GenBank/DDBJ databases">
        <title>Whole genome shotgun sequence of Virgisporangium aliadipatigenens NBRC 105644.</title>
        <authorList>
            <person name="Komaki H."/>
            <person name="Tamura T."/>
        </authorList>
    </citation>
    <scope>NUCLEOTIDE SEQUENCE</scope>
    <source>
        <strain evidence="4">NBRC 105644</strain>
    </source>
</reference>
<dbReference type="CDD" id="cd05374">
    <property type="entry name" value="17beta-HSD-like_SDR_c"/>
    <property type="match status" value="1"/>
</dbReference>
<organism evidence="4 5">
    <name type="scientific">Virgisporangium aliadipatigenens</name>
    <dbReference type="NCBI Taxonomy" id="741659"/>
    <lineage>
        <taxon>Bacteria</taxon>
        <taxon>Bacillati</taxon>
        <taxon>Actinomycetota</taxon>
        <taxon>Actinomycetes</taxon>
        <taxon>Micromonosporales</taxon>
        <taxon>Micromonosporaceae</taxon>
        <taxon>Virgisporangium</taxon>
    </lineage>
</organism>
<dbReference type="NCBIfam" id="NF006114">
    <property type="entry name" value="PRK08263.1"/>
    <property type="match status" value="1"/>
</dbReference>
<name>A0A8J3YJF7_9ACTN</name>
<accession>A0A8J3YJF7</accession>
<dbReference type="PANTHER" id="PTHR43976">
    <property type="entry name" value="SHORT CHAIN DEHYDROGENASE"/>
    <property type="match status" value="1"/>
</dbReference>
<dbReference type="InterPro" id="IPR051911">
    <property type="entry name" value="SDR_oxidoreductase"/>
</dbReference>
<dbReference type="Pfam" id="PF00106">
    <property type="entry name" value="adh_short"/>
    <property type="match status" value="1"/>
</dbReference>
<evidence type="ECO:0000256" key="3">
    <source>
        <dbReference type="RuleBase" id="RU000363"/>
    </source>
</evidence>
<dbReference type="Proteomes" id="UP000619260">
    <property type="component" value="Unassembled WGS sequence"/>
</dbReference>
<evidence type="ECO:0000256" key="2">
    <source>
        <dbReference type="ARBA" id="ARBA00023002"/>
    </source>
</evidence>
<evidence type="ECO:0000313" key="4">
    <source>
        <dbReference type="EMBL" id="GIJ46246.1"/>
    </source>
</evidence>
<dbReference type="PRINTS" id="PR00080">
    <property type="entry name" value="SDRFAMILY"/>
</dbReference>
<sequence length="287" mass="30846">MVTVRGYWLRCRGRPTIDAVKIWFITGTSRGLGRVWAESALARGDRVVATARTAPRDLVETYGDAVLPLALDVTDRAAVRSAVARAHAHFGRLDVVLNNAGYGLFGAVEEIGEHEARAQLDTNLLGPLWVTQAALPFLRDQGNGHLVQVSSVGGLVGLPLLGLYNASKWGLEGFSEALSKEVAPHGIRVTLVEPGPFGTDWSGSSAVTAAPLPAYDGFRAARRAASTARRPVDPAHTAAAMLTLVDAAEPPLRMFLGTYPYPLAEQAYAERLDTWRRWRTVAATADP</sequence>
<dbReference type="PROSITE" id="PS00061">
    <property type="entry name" value="ADH_SHORT"/>
    <property type="match status" value="1"/>
</dbReference>
<dbReference type="SUPFAM" id="SSF51735">
    <property type="entry name" value="NAD(P)-binding Rossmann-fold domains"/>
    <property type="match status" value="1"/>
</dbReference>
<proteinExistence type="inferred from homology"/>
<gene>
    <name evidence="4" type="ORF">Val02_31320</name>
</gene>
<keyword evidence="5" id="KW-1185">Reference proteome</keyword>
<comment type="similarity">
    <text evidence="1 3">Belongs to the short-chain dehydrogenases/reductases (SDR) family.</text>
</comment>
<dbReference type="InterPro" id="IPR020904">
    <property type="entry name" value="Sc_DH/Rdtase_CS"/>
</dbReference>
<keyword evidence="2" id="KW-0560">Oxidoreductase</keyword>
<dbReference type="Gene3D" id="3.40.50.720">
    <property type="entry name" value="NAD(P)-binding Rossmann-like Domain"/>
    <property type="match status" value="1"/>
</dbReference>
<dbReference type="EMBL" id="BOPF01000009">
    <property type="protein sequence ID" value="GIJ46246.1"/>
    <property type="molecule type" value="Genomic_DNA"/>
</dbReference>
<comment type="caution">
    <text evidence="4">The sequence shown here is derived from an EMBL/GenBank/DDBJ whole genome shotgun (WGS) entry which is preliminary data.</text>
</comment>
<dbReference type="AlphaFoldDB" id="A0A8J3YJF7"/>
<protein>
    <submittedName>
        <fullName evidence="4">Short-chain dehydrogenase/reductase</fullName>
    </submittedName>
</protein>
<dbReference type="InterPro" id="IPR002347">
    <property type="entry name" value="SDR_fam"/>
</dbReference>
<dbReference type="InterPro" id="IPR036291">
    <property type="entry name" value="NAD(P)-bd_dom_sf"/>
</dbReference>
<evidence type="ECO:0000256" key="1">
    <source>
        <dbReference type="ARBA" id="ARBA00006484"/>
    </source>
</evidence>
<dbReference type="GO" id="GO:0016491">
    <property type="term" value="F:oxidoreductase activity"/>
    <property type="evidence" value="ECO:0007669"/>
    <property type="project" value="UniProtKB-KW"/>
</dbReference>